<dbReference type="Proteomes" id="UP000203589">
    <property type="component" value="Chromosome"/>
</dbReference>
<keyword evidence="4" id="KW-1185">Reference proteome</keyword>
<keyword evidence="1" id="KW-0479">Metal-binding</keyword>
<dbReference type="GO" id="GO:0046872">
    <property type="term" value="F:metal ion binding"/>
    <property type="evidence" value="ECO:0007669"/>
    <property type="project" value="UniProtKB-KW"/>
</dbReference>
<dbReference type="Pfam" id="PF07883">
    <property type="entry name" value="Cupin_2"/>
    <property type="match status" value="1"/>
</dbReference>
<evidence type="ECO:0000313" key="3">
    <source>
        <dbReference type="EMBL" id="ASP22693.1"/>
    </source>
</evidence>
<dbReference type="SUPFAM" id="SSF51182">
    <property type="entry name" value="RmlC-like cupins"/>
    <property type="match status" value="1"/>
</dbReference>
<reference evidence="3 4" key="1">
    <citation type="submission" date="2017-07" db="EMBL/GenBank/DDBJ databases">
        <title>Genome Sequence of Antarctobacter heliothermus Strain SMS3 Isolated from a culture of the Diatom Skeletonema marinoi.</title>
        <authorList>
            <person name="Topel M."/>
            <person name="Pinder M.I.M."/>
            <person name="Johansson O.N."/>
            <person name="Kourtchenko O."/>
            <person name="Godhe A."/>
            <person name="Clarke A.K."/>
        </authorList>
    </citation>
    <scope>NUCLEOTIDE SEQUENCE [LARGE SCALE GENOMIC DNA]</scope>
    <source>
        <strain evidence="3 4">SMS3</strain>
    </source>
</reference>
<dbReference type="KEGG" id="aht:ANTHELSMS3_04086"/>
<name>A0A222E902_9RHOB</name>
<dbReference type="PANTHER" id="PTHR35848:SF9">
    <property type="entry name" value="SLL1358 PROTEIN"/>
    <property type="match status" value="1"/>
</dbReference>
<dbReference type="OrthoDB" id="5290459at2"/>
<gene>
    <name evidence="3" type="ORF">ANTHELSMS3_04086</name>
</gene>
<sequence length="152" mass="16675">MPIITEDTVQRKSGDGTLGRYESLLFSDSGSLTQFGARVEILSPGASSSYPHWHESEDEMVYVLEGTLTLIEGDHEEVISAGSAATFVAGTETAHNFVNRSDAPARILVVGTRAPRDRVHYPGEDRVQLIERTSDERRWTHLNGAPADPLPE</sequence>
<proteinExistence type="predicted"/>
<dbReference type="PANTHER" id="PTHR35848">
    <property type="entry name" value="OXALATE-BINDING PROTEIN"/>
    <property type="match status" value="1"/>
</dbReference>
<evidence type="ECO:0000313" key="4">
    <source>
        <dbReference type="Proteomes" id="UP000203589"/>
    </source>
</evidence>
<accession>A0A222E902</accession>
<dbReference type="AlphaFoldDB" id="A0A222E902"/>
<dbReference type="InterPro" id="IPR013096">
    <property type="entry name" value="Cupin_2"/>
</dbReference>
<protein>
    <submittedName>
        <fullName evidence="3">Cupin domain protein</fullName>
    </submittedName>
</protein>
<dbReference type="Gene3D" id="2.60.120.10">
    <property type="entry name" value="Jelly Rolls"/>
    <property type="match status" value="1"/>
</dbReference>
<organism evidence="3 4">
    <name type="scientific">Antarctobacter heliothermus</name>
    <dbReference type="NCBI Taxonomy" id="74033"/>
    <lineage>
        <taxon>Bacteria</taxon>
        <taxon>Pseudomonadati</taxon>
        <taxon>Pseudomonadota</taxon>
        <taxon>Alphaproteobacteria</taxon>
        <taxon>Rhodobacterales</taxon>
        <taxon>Roseobacteraceae</taxon>
        <taxon>Antarctobacter</taxon>
    </lineage>
</organism>
<dbReference type="EMBL" id="CP022540">
    <property type="protein sequence ID" value="ASP22693.1"/>
    <property type="molecule type" value="Genomic_DNA"/>
</dbReference>
<evidence type="ECO:0000256" key="1">
    <source>
        <dbReference type="ARBA" id="ARBA00022723"/>
    </source>
</evidence>
<dbReference type="RefSeq" id="WP_094036415.1">
    <property type="nucleotide sequence ID" value="NZ_CP022540.1"/>
</dbReference>
<dbReference type="InterPro" id="IPR051610">
    <property type="entry name" value="GPI/OXD"/>
</dbReference>
<evidence type="ECO:0000259" key="2">
    <source>
        <dbReference type="Pfam" id="PF07883"/>
    </source>
</evidence>
<dbReference type="InterPro" id="IPR011051">
    <property type="entry name" value="RmlC_Cupin_sf"/>
</dbReference>
<feature type="domain" description="Cupin type-2" evidence="2">
    <location>
        <begin position="40"/>
        <end position="110"/>
    </location>
</feature>
<dbReference type="InterPro" id="IPR014710">
    <property type="entry name" value="RmlC-like_jellyroll"/>
</dbReference>
<dbReference type="CDD" id="cd02224">
    <property type="entry name" value="cupin_SPO2919-like"/>
    <property type="match status" value="1"/>
</dbReference>